<dbReference type="Proteomes" id="UP000355283">
    <property type="component" value="Unassembled WGS sequence"/>
</dbReference>
<dbReference type="PANTHER" id="PTHR21196:SF1">
    <property type="entry name" value="U7 SNRNA-ASSOCIATED SM-LIKE PROTEIN LSM10"/>
    <property type="match status" value="1"/>
</dbReference>
<dbReference type="GO" id="GO:0006398">
    <property type="term" value="P:mRNA 3'-end processing by stem-loop binding and cleavage"/>
    <property type="evidence" value="ECO:0007669"/>
    <property type="project" value="TreeGrafter"/>
</dbReference>
<dbReference type="EMBL" id="SDOX01000005">
    <property type="protein sequence ID" value="TFJ87904.1"/>
    <property type="molecule type" value="Genomic_DNA"/>
</dbReference>
<dbReference type="InterPro" id="IPR001163">
    <property type="entry name" value="Sm_dom_euk/arc"/>
</dbReference>
<proteinExistence type="predicted"/>
<protein>
    <recommendedName>
        <fullName evidence="2">Sm domain-containing protein</fullName>
    </recommendedName>
</protein>
<feature type="compositionally biased region" description="Acidic residues" evidence="1">
    <location>
        <begin position="34"/>
        <end position="61"/>
    </location>
</feature>
<dbReference type="InterPro" id="IPR052840">
    <property type="entry name" value="U7_snRNA_Sm-like"/>
</dbReference>
<dbReference type="InterPro" id="IPR010920">
    <property type="entry name" value="LSM_dom_sf"/>
</dbReference>
<reference evidence="3 4" key="1">
    <citation type="submission" date="2019-01" db="EMBL/GenBank/DDBJ databases">
        <title>Nuclear Genome Assembly of the Microalgal Biofuel strain Nannochloropsis salina CCMP1776.</title>
        <authorList>
            <person name="Hovde B."/>
        </authorList>
    </citation>
    <scope>NUCLEOTIDE SEQUENCE [LARGE SCALE GENOMIC DNA]</scope>
    <source>
        <strain evidence="3 4">CCMP1776</strain>
    </source>
</reference>
<dbReference type="OrthoDB" id="10256176at2759"/>
<dbReference type="Gene3D" id="2.30.30.100">
    <property type="match status" value="1"/>
</dbReference>
<organism evidence="3 4">
    <name type="scientific">Nannochloropsis salina CCMP1776</name>
    <dbReference type="NCBI Taxonomy" id="1027361"/>
    <lineage>
        <taxon>Eukaryota</taxon>
        <taxon>Sar</taxon>
        <taxon>Stramenopiles</taxon>
        <taxon>Ochrophyta</taxon>
        <taxon>Eustigmatophyceae</taxon>
        <taxon>Eustigmatales</taxon>
        <taxon>Monodopsidaceae</taxon>
        <taxon>Microchloropsis</taxon>
        <taxon>Microchloropsis salina</taxon>
    </lineage>
</organism>
<dbReference type="PANTHER" id="PTHR21196">
    <property type="entry name" value="U7 SNRNA-ASSOCIATED SM-LIKE PROTEIN LSM10"/>
    <property type="match status" value="1"/>
</dbReference>
<dbReference type="SUPFAM" id="SSF50182">
    <property type="entry name" value="Sm-like ribonucleoproteins"/>
    <property type="match status" value="1"/>
</dbReference>
<dbReference type="AlphaFoldDB" id="A0A4D9DA63"/>
<gene>
    <name evidence="3" type="ORF">NSK_001250</name>
</gene>
<dbReference type="GO" id="GO:0071208">
    <property type="term" value="F:histone pre-mRNA DCP binding"/>
    <property type="evidence" value="ECO:0007669"/>
    <property type="project" value="TreeGrafter"/>
</dbReference>
<comment type="caution">
    <text evidence="3">The sequence shown here is derived from an EMBL/GenBank/DDBJ whole genome shotgun (WGS) entry which is preliminary data.</text>
</comment>
<evidence type="ECO:0000313" key="4">
    <source>
        <dbReference type="Proteomes" id="UP000355283"/>
    </source>
</evidence>
<feature type="domain" description="Sm" evidence="2">
    <location>
        <begin position="105"/>
        <end position="172"/>
    </location>
</feature>
<dbReference type="GO" id="GO:0071209">
    <property type="term" value="F:U7 snRNA binding"/>
    <property type="evidence" value="ECO:0007669"/>
    <property type="project" value="TreeGrafter"/>
</dbReference>
<evidence type="ECO:0000256" key="1">
    <source>
        <dbReference type="SAM" id="MobiDB-lite"/>
    </source>
</evidence>
<feature type="region of interest" description="Disordered" evidence="1">
    <location>
        <begin position="1"/>
        <end position="96"/>
    </location>
</feature>
<dbReference type="Pfam" id="PF01423">
    <property type="entry name" value="LSM"/>
    <property type="match status" value="1"/>
</dbReference>
<evidence type="ECO:0000259" key="2">
    <source>
        <dbReference type="SMART" id="SM00651"/>
    </source>
</evidence>
<sequence>MQGCGPHASGGGDIGSTEERKGQKRARAGREEGKEEEEEDTVGEEEEEEDLYAFLEAEETDSPPSLLPTSSPLPLPLHQPRPASAPAAPPIPHLSRRGPDKSLNFLFQALVGRKVLVELKTDAGARGVLEEADDNMNLTLTEAEHISPTGAATPHLLPFLYLPGSCIRYVHLSSRLDLDKLVERHAVTLSIQAKRFQRARLRPAPSGRQPPGASTTIQVHLPLPAAEATRPEF</sequence>
<keyword evidence="4" id="KW-1185">Reference proteome</keyword>
<evidence type="ECO:0000313" key="3">
    <source>
        <dbReference type="EMBL" id="TFJ87904.1"/>
    </source>
</evidence>
<dbReference type="GO" id="GO:0016604">
    <property type="term" value="C:nuclear body"/>
    <property type="evidence" value="ECO:0007669"/>
    <property type="project" value="TreeGrafter"/>
</dbReference>
<name>A0A4D9DA63_9STRA</name>
<accession>A0A4D9DA63</accession>
<dbReference type="SMART" id="SM00651">
    <property type="entry name" value="Sm"/>
    <property type="match status" value="1"/>
</dbReference>
<dbReference type="GO" id="GO:0071254">
    <property type="term" value="C:cytoplasmic U snRNP body"/>
    <property type="evidence" value="ECO:0007669"/>
    <property type="project" value="TreeGrafter"/>
</dbReference>